<dbReference type="PANTHER" id="PTHR47611:SF3">
    <property type="entry name" value="HAT C-TERMINAL DIMERISATION DOMAIN-CONTAINING PROTEIN"/>
    <property type="match status" value="1"/>
</dbReference>
<evidence type="ECO:0000313" key="4">
    <source>
        <dbReference type="Proteomes" id="UP000014760"/>
    </source>
</evidence>
<dbReference type="HOGENOM" id="CLU_009123_17_0_1"/>
<dbReference type="PANTHER" id="PTHR47611">
    <property type="entry name" value="HAT DIMERISATION DOMAIN, C-TERMINAL"/>
    <property type="match status" value="1"/>
</dbReference>
<feature type="non-terminal residue" evidence="2">
    <location>
        <position position="61"/>
    </location>
</feature>
<feature type="domain" description="HAT C-terminal dimerisation" evidence="1">
    <location>
        <begin position="3"/>
        <end position="61"/>
    </location>
</feature>
<evidence type="ECO:0000313" key="2">
    <source>
        <dbReference type="EMBL" id="ELT93071.1"/>
    </source>
</evidence>
<proteinExistence type="predicted"/>
<keyword evidence="4" id="KW-1185">Reference proteome</keyword>
<dbReference type="OMA" id="WKTHASE"/>
<dbReference type="STRING" id="283909.R7TNE3"/>
<gene>
    <name evidence="2" type="ORF">CAPTEDRAFT_79347</name>
</gene>
<dbReference type="InterPro" id="IPR012337">
    <property type="entry name" value="RNaseH-like_sf"/>
</dbReference>
<dbReference type="InterPro" id="IPR008906">
    <property type="entry name" value="HATC_C_dom"/>
</dbReference>
<accession>R7TNE3</accession>
<reference evidence="2 4" key="2">
    <citation type="journal article" date="2013" name="Nature">
        <title>Insights into bilaterian evolution from three spiralian genomes.</title>
        <authorList>
            <person name="Simakov O."/>
            <person name="Marletaz F."/>
            <person name="Cho S.J."/>
            <person name="Edsinger-Gonzales E."/>
            <person name="Havlak P."/>
            <person name="Hellsten U."/>
            <person name="Kuo D.H."/>
            <person name="Larsson T."/>
            <person name="Lv J."/>
            <person name="Arendt D."/>
            <person name="Savage R."/>
            <person name="Osoegawa K."/>
            <person name="de Jong P."/>
            <person name="Grimwood J."/>
            <person name="Chapman J.A."/>
            <person name="Shapiro H."/>
            <person name="Aerts A."/>
            <person name="Otillar R.P."/>
            <person name="Terry A.Y."/>
            <person name="Boore J.L."/>
            <person name="Grigoriev I.V."/>
            <person name="Lindberg D.R."/>
            <person name="Seaver E.C."/>
            <person name="Weisblat D.A."/>
            <person name="Putnam N.H."/>
            <person name="Rokhsar D.S."/>
        </authorList>
    </citation>
    <scope>NUCLEOTIDE SEQUENCE</scope>
    <source>
        <strain evidence="2 4">I ESC-2004</strain>
    </source>
</reference>
<reference evidence="4" key="1">
    <citation type="submission" date="2012-12" db="EMBL/GenBank/DDBJ databases">
        <authorList>
            <person name="Hellsten U."/>
            <person name="Grimwood J."/>
            <person name="Chapman J.A."/>
            <person name="Shapiro H."/>
            <person name="Aerts A."/>
            <person name="Otillar R.P."/>
            <person name="Terry A.Y."/>
            <person name="Boore J.L."/>
            <person name="Simakov O."/>
            <person name="Marletaz F."/>
            <person name="Cho S.-J."/>
            <person name="Edsinger-Gonzales E."/>
            <person name="Havlak P."/>
            <person name="Kuo D.-H."/>
            <person name="Larsson T."/>
            <person name="Lv J."/>
            <person name="Arendt D."/>
            <person name="Savage R."/>
            <person name="Osoegawa K."/>
            <person name="de Jong P."/>
            <person name="Lindberg D.R."/>
            <person name="Seaver E.C."/>
            <person name="Weisblat D.A."/>
            <person name="Putnam N.H."/>
            <person name="Grigoriev I.V."/>
            <person name="Rokhsar D.S."/>
        </authorList>
    </citation>
    <scope>NUCLEOTIDE SEQUENCE</scope>
    <source>
        <strain evidence="4">I ESC-2004</strain>
    </source>
</reference>
<evidence type="ECO:0000313" key="3">
    <source>
        <dbReference type="EnsemblMetazoa" id="CapteP79347"/>
    </source>
</evidence>
<feature type="non-terminal residue" evidence="2">
    <location>
        <position position="1"/>
    </location>
</feature>
<reference evidence="3" key="3">
    <citation type="submission" date="2015-06" db="UniProtKB">
        <authorList>
            <consortium name="EnsemblMetazoa"/>
        </authorList>
    </citation>
    <scope>IDENTIFICATION</scope>
</reference>
<dbReference type="SUPFAM" id="SSF53098">
    <property type="entry name" value="Ribonuclease H-like"/>
    <property type="match status" value="1"/>
</dbReference>
<protein>
    <recommendedName>
        <fullName evidence="1">HAT C-terminal dimerisation domain-containing protein</fullName>
    </recommendedName>
</protein>
<name>R7TNE3_CAPTE</name>
<dbReference type="Pfam" id="PF05699">
    <property type="entry name" value="Dimer_Tnp_hAT"/>
    <property type="match status" value="1"/>
</dbReference>
<dbReference type="OrthoDB" id="117690at2759"/>
<sequence length="61" mass="6677">LREPGIDRSSDPLLWWGTNANRFPGLAAQARRHLCAPPSSVDSERTFSVAGSVANDNRSRL</sequence>
<dbReference type="EnsemblMetazoa" id="CapteT79347">
    <property type="protein sequence ID" value="CapteP79347"/>
    <property type="gene ID" value="CapteG79347"/>
</dbReference>
<dbReference type="Proteomes" id="UP000014760">
    <property type="component" value="Unassembled WGS sequence"/>
</dbReference>
<dbReference type="EMBL" id="AMQN01013007">
    <property type="status" value="NOT_ANNOTATED_CDS"/>
    <property type="molecule type" value="Genomic_DNA"/>
</dbReference>
<dbReference type="EMBL" id="KB309895">
    <property type="protein sequence ID" value="ELT93071.1"/>
    <property type="molecule type" value="Genomic_DNA"/>
</dbReference>
<dbReference type="AlphaFoldDB" id="R7TNE3"/>
<organism evidence="2">
    <name type="scientific">Capitella teleta</name>
    <name type="common">Polychaete worm</name>
    <dbReference type="NCBI Taxonomy" id="283909"/>
    <lineage>
        <taxon>Eukaryota</taxon>
        <taxon>Metazoa</taxon>
        <taxon>Spiralia</taxon>
        <taxon>Lophotrochozoa</taxon>
        <taxon>Annelida</taxon>
        <taxon>Polychaeta</taxon>
        <taxon>Sedentaria</taxon>
        <taxon>Scolecida</taxon>
        <taxon>Capitellidae</taxon>
        <taxon>Capitella</taxon>
    </lineage>
</organism>
<dbReference type="GO" id="GO:0046983">
    <property type="term" value="F:protein dimerization activity"/>
    <property type="evidence" value="ECO:0007669"/>
    <property type="project" value="InterPro"/>
</dbReference>
<evidence type="ECO:0000259" key="1">
    <source>
        <dbReference type="Pfam" id="PF05699"/>
    </source>
</evidence>